<sequence length="389" mass="43827">MGTYNFDQMIKRTGTSCVKWDETKSVFGYGDVLPMWVADMDFQAPYEVTAAIKEKMEHGIYGYTSVPSSNSEAVVSWLMKRHDWNVEKDWLSYISGVVPALSAAIQSLTEQNDKVIVFSPVYYPFYDMINLNGRKVVTSPLRFENGRYSMDMDHFESMIDEDVKLLLLCNPHNPGGTVWSKEELKQLGDICVKHQIKVVADEIHGDHVLKGHSYTPFASISEAFAQISVTCIAPTKTFNIAGLQAAVMVIPNKSIRESINLFQMKQGTIMLNAFGIVAMEAAYRHGDTWLGEVLEYIEGNMEIAIEFINRELPSLKVAKPEGTYLLWIDCRTLNLKDEQIKHLLLEKGKLAVDFGKKFGVEGDGFIRMNVACPKETLLDGLNRLKKALT</sequence>
<dbReference type="InterPro" id="IPR027619">
    <property type="entry name" value="C-S_lyase_PatB-like"/>
</dbReference>
<reference evidence="7 8" key="1">
    <citation type="submission" date="2021-01" db="EMBL/GenBank/DDBJ databases">
        <title>Genomic Encyclopedia of Type Strains, Phase IV (KMG-IV): sequencing the most valuable type-strain genomes for metagenomic binning, comparative biology and taxonomic classification.</title>
        <authorList>
            <person name="Goeker M."/>
        </authorList>
    </citation>
    <scope>NUCLEOTIDE SEQUENCE [LARGE SCALE GENOMIC DNA]</scope>
    <source>
        <strain evidence="7 8">DSM 25879</strain>
    </source>
</reference>
<feature type="domain" description="Aminotransferase class I/classII large" evidence="6">
    <location>
        <begin position="47"/>
        <end position="381"/>
    </location>
</feature>
<dbReference type="PANTHER" id="PTHR43525:SF1">
    <property type="entry name" value="PROTEIN MALY"/>
    <property type="match status" value="1"/>
</dbReference>
<accession>A0ABS2P5J0</accession>
<dbReference type="Gene3D" id="3.40.640.10">
    <property type="entry name" value="Type I PLP-dependent aspartate aminotransferase-like (Major domain)"/>
    <property type="match status" value="1"/>
</dbReference>
<keyword evidence="3" id="KW-0663">Pyridoxal phosphate</keyword>
<evidence type="ECO:0000313" key="7">
    <source>
        <dbReference type="EMBL" id="MBM7621902.1"/>
    </source>
</evidence>
<protein>
    <recommendedName>
        <fullName evidence="2">cysteine-S-conjugate beta-lyase</fullName>
        <ecNumber evidence="2">4.4.1.13</ecNumber>
    </recommendedName>
</protein>
<proteinExistence type="inferred from homology"/>
<comment type="similarity">
    <text evidence="5">Belongs to the class-II pyridoxal-phosphate-dependent aminotransferase family. MalY/PatB cystathionine beta-lyase subfamily.</text>
</comment>
<dbReference type="InterPro" id="IPR051798">
    <property type="entry name" value="Class-II_PLP-Dep_Aminotrans"/>
</dbReference>
<dbReference type="Pfam" id="PF00155">
    <property type="entry name" value="Aminotran_1_2"/>
    <property type="match status" value="1"/>
</dbReference>
<dbReference type="PANTHER" id="PTHR43525">
    <property type="entry name" value="PROTEIN MALY"/>
    <property type="match status" value="1"/>
</dbReference>
<name>A0ABS2P5J0_9BACI</name>
<gene>
    <name evidence="7" type="ORF">JOC95_003810</name>
</gene>
<dbReference type="EC" id="4.4.1.13" evidence="2"/>
<evidence type="ECO:0000256" key="4">
    <source>
        <dbReference type="ARBA" id="ARBA00023239"/>
    </source>
</evidence>
<evidence type="ECO:0000313" key="8">
    <source>
        <dbReference type="Proteomes" id="UP000737402"/>
    </source>
</evidence>
<dbReference type="CDD" id="cd00609">
    <property type="entry name" value="AAT_like"/>
    <property type="match status" value="1"/>
</dbReference>
<dbReference type="Gene3D" id="3.90.1150.10">
    <property type="entry name" value="Aspartate Aminotransferase, domain 1"/>
    <property type="match status" value="1"/>
</dbReference>
<comment type="cofactor">
    <cofactor evidence="1">
        <name>pyridoxal 5'-phosphate</name>
        <dbReference type="ChEBI" id="CHEBI:597326"/>
    </cofactor>
</comment>
<dbReference type="InterPro" id="IPR015422">
    <property type="entry name" value="PyrdxlP-dep_Trfase_small"/>
</dbReference>
<evidence type="ECO:0000256" key="2">
    <source>
        <dbReference type="ARBA" id="ARBA00012224"/>
    </source>
</evidence>
<dbReference type="RefSeq" id="WP_204418918.1">
    <property type="nucleotide sequence ID" value="NZ_JAFBED010000011.1"/>
</dbReference>
<dbReference type="GO" id="GO:0016829">
    <property type="term" value="F:lyase activity"/>
    <property type="evidence" value="ECO:0007669"/>
    <property type="project" value="UniProtKB-KW"/>
</dbReference>
<keyword evidence="4 7" id="KW-0456">Lyase</keyword>
<dbReference type="EMBL" id="JAFBED010000011">
    <property type="protein sequence ID" value="MBM7621902.1"/>
    <property type="molecule type" value="Genomic_DNA"/>
</dbReference>
<evidence type="ECO:0000256" key="3">
    <source>
        <dbReference type="ARBA" id="ARBA00022898"/>
    </source>
</evidence>
<dbReference type="NCBIfam" id="TIGR04350">
    <property type="entry name" value="C_S_lyase_PatB"/>
    <property type="match status" value="1"/>
</dbReference>
<evidence type="ECO:0000256" key="1">
    <source>
        <dbReference type="ARBA" id="ARBA00001933"/>
    </source>
</evidence>
<keyword evidence="8" id="KW-1185">Reference proteome</keyword>
<dbReference type="Proteomes" id="UP000737402">
    <property type="component" value="Unassembled WGS sequence"/>
</dbReference>
<evidence type="ECO:0000259" key="6">
    <source>
        <dbReference type="Pfam" id="PF00155"/>
    </source>
</evidence>
<organism evidence="7 8">
    <name type="scientific">Sutcliffiella tianshenii</name>
    <dbReference type="NCBI Taxonomy" id="1463404"/>
    <lineage>
        <taxon>Bacteria</taxon>
        <taxon>Bacillati</taxon>
        <taxon>Bacillota</taxon>
        <taxon>Bacilli</taxon>
        <taxon>Bacillales</taxon>
        <taxon>Bacillaceae</taxon>
        <taxon>Sutcliffiella</taxon>
    </lineage>
</organism>
<dbReference type="InterPro" id="IPR015424">
    <property type="entry name" value="PyrdxlP-dep_Trfase"/>
</dbReference>
<comment type="caution">
    <text evidence="7">The sequence shown here is derived from an EMBL/GenBank/DDBJ whole genome shotgun (WGS) entry which is preliminary data.</text>
</comment>
<dbReference type="InterPro" id="IPR004839">
    <property type="entry name" value="Aminotransferase_I/II_large"/>
</dbReference>
<dbReference type="InterPro" id="IPR015421">
    <property type="entry name" value="PyrdxlP-dep_Trfase_major"/>
</dbReference>
<dbReference type="SUPFAM" id="SSF53383">
    <property type="entry name" value="PLP-dependent transferases"/>
    <property type="match status" value="1"/>
</dbReference>
<evidence type="ECO:0000256" key="5">
    <source>
        <dbReference type="ARBA" id="ARBA00037974"/>
    </source>
</evidence>